<organism evidence="3 4">
    <name type="scientific">Sphingobium jiangsuense</name>
    <dbReference type="NCBI Taxonomy" id="870476"/>
    <lineage>
        <taxon>Bacteria</taxon>
        <taxon>Pseudomonadati</taxon>
        <taxon>Pseudomonadota</taxon>
        <taxon>Alphaproteobacteria</taxon>
        <taxon>Sphingomonadales</taxon>
        <taxon>Sphingomonadaceae</taxon>
        <taxon>Sphingobium</taxon>
    </lineage>
</organism>
<dbReference type="GO" id="GO:0004725">
    <property type="term" value="F:protein tyrosine phosphatase activity"/>
    <property type="evidence" value="ECO:0007669"/>
    <property type="project" value="UniProtKB-EC"/>
</dbReference>
<sequence>MTIALSRLNFRDIGGLPTGGGGRVRPGILFRSEGPASFVEDHHAELSELGFRAVADLRSETERQAAAHGWCGPDCRMLDLDMNTDLRAQGEDMWMSLGRDPTAARAAEVMEHNYGLMPQAFLRHLPLMVDALLARDTPMLVHCTAGKDRTGVVVALFLDLLDVPRPVIIEDYRKSDTFGQNLRRSGHLKSDLQKTFGFVPPDDMVAVLIGVRDDFLARALDTVSAQWGGVEGYFDAAGVDGPRRAALRRLLATD</sequence>
<accession>A0A7W6BU71</accession>
<protein>
    <submittedName>
        <fullName evidence="3">Protein-tyrosine phosphatase</fullName>
        <ecNumber evidence="3">3.1.3.48</ecNumber>
    </submittedName>
</protein>
<dbReference type="PANTHER" id="PTHR31126:SF1">
    <property type="entry name" value="TYROSINE SPECIFIC PROTEIN PHOSPHATASES DOMAIN-CONTAINING PROTEIN"/>
    <property type="match status" value="1"/>
</dbReference>
<evidence type="ECO:0000313" key="3">
    <source>
        <dbReference type="EMBL" id="MBB3927924.1"/>
    </source>
</evidence>
<dbReference type="Gene3D" id="3.90.190.10">
    <property type="entry name" value="Protein tyrosine phosphatase superfamily"/>
    <property type="match status" value="1"/>
</dbReference>
<dbReference type="RefSeq" id="WP_188073363.1">
    <property type="nucleotide sequence ID" value="NZ_BSPS01000005.1"/>
</dbReference>
<dbReference type="SUPFAM" id="SSF52799">
    <property type="entry name" value="(Phosphotyrosine protein) phosphatases II"/>
    <property type="match status" value="1"/>
</dbReference>
<dbReference type="PROSITE" id="PS00383">
    <property type="entry name" value="TYR_PHOSPHATASE_1"/>
    <property type="match status" value="1"/>
</dbReference>
<dbReference type="Pfam" id="PF13350">
    <property type="entry name" value="Y_phosphatase3"/>
    <property type="match status" value="1"/>
</dbReference>
<evidence type="ECO:0000256" key="1">
    <source>
        <dbReference type="ARBA" id="ARBA00009580"/>
    </source>
</evidence>
<dbReference type="AlphaFoldDB" id="A0A7W6BU71"/>
<proteinExistence type="inferred from homology"/>
<keyword evidence="4" id="KW-1185">Reference proteome</keyword>
<dbReference type="InterPro" id="IPR026893">
    <property type="entry name" value="Tyr/Ser_Pase_IphP-type"/>
</dbReference>
<dbReference type="InterPro" id="IPR029021">
    <property type="entry name" value="Prot-tyrosine_phosphatase-like"/>
</dbReference>
<evidence type="ECO:0000313" key="4">
    <source>
        <dbReference type="Proteomes" id="UP000571950"/>
    </source>
</evidence>
<dbReference type="PROSITE" id="PS50056">
    <property type="entry name" value="TYR_PHOSPHATASE_2"/>
    <property type="match status" value="1"/>
</dbReference>
<dbReference type="Proteomes" id="UP000571950">
    <property type="component" value="Unassembled WGS sequence"/>
</dbReference>
<feature type="domain" description="Tyrosine specific protein phosphatases" evidence="2">
    <location>
        <begin position="119"/>
        <end position="158"/>
    </location>
</feature>
<name>A0A7W6BU71_9SPHN</name>
<evidence type="ECO:0000259" key="2">
    <source>
        <dbReference type="PROSITE" id="PS50056"/>
    </source>
</evidence>
<reference evidence="3 4" key="1">
    <citation type="submission" date="2020-08" db="EMBL/GenBank/DDBJ databases">
        <title>Genomic Encyclopedia of Type Strains, Phase IV (KMG-IV): sequencing the most valuable type-strain genomes for metagenomic binning, comparative biology and taxonomic classification.</title>
        <authorList>
            <person name="Goeker M."/>
        </authorList>
    </citation>
    <scope>NUCLEOTIDE SEQUENCE [LARGE SCALE GENOMIC DNA]</scope>
    <source>
        <strain evidence="3 4">DSM 26189</strain>
    </source>
</reference>
<dbReference type="InterPro" id="IPR016130">
    <property type="entry name" value="Tyr_Pase_AS"/>
</dbReference>
<dbReference type="EMBL" id="JACIDT010000016">
    <property type="protein sequence ID" value="MBB3927924.1"/>
    <property type="molecule type" value="Genomic_DNA"/>
</dbReference>
<comment type="caution">
    <text evidence="3">The sequence shown here is derived from an EMBL/GenBank/DDBJ whole genome shotgun (WGS) entry which is preliminary data.</text>
</comment>
<keyword evidence="3" id="KW-0378">Hydrolase</keyword>
<gene>
    <name evidence="3" type="ORF">GGR43_003663</name>
</gene>
<dbReference type="PANTHER" id="PTHR31126">
    <property type="entry name" value="TYROSINE-PROTEIN PHOSPHATASE"/>
    <property type="match status" value="1"/>
</dbReference>
<dbReference type="InterPro" id="IPR000387">
    <property type="entry name" value="Tyr_Pase_dom"/>
</dbReference>
<dbReference type="EC" id="3.1.3.48" evidence="3"/>
<comment type="similarity">
    <text evidence="1">Belongs to the protein-tyrosine phosphatase family.</text>
</comment>